<dbReference type="SMART" id="SM00855">
    <property type="entry name" value="PGAM"/>
    <property type="match status" value="1"/>
</dbReference>
<keyword evidence="2" id="KW-1185">Reference proteome</keyword>
<dbReference type="PANTHER" id="PTHR48100:SF62">
    <property type="entry name" value="GLUCOSYL-3-PHOSPHOGLYCERATE PHOSPHATASE"/>
    <property type="match status" value="1"/>
</dbReference>
<gene>
    <name evidence="1" type="ORF">BFL28_05495</name>
</gene>
<dbReference type="Gene3D" id="3.40.50.1240">
    <property type="entry name" value="Phosphoglycerate mutase-like"/>
    <property type="match status" value="1"/>
</dbReference>
<dbReference type="PANTHER" id="PTHR48100">
    <property type="entry name" value="BROAD-SPECIFICITY PHOSPHATASE YOR283W-RELATED"/>
    <property type="match status" value="1"/>
</dbReference>
<sequence>MMRTIHLVRHGDHDEVGRVLSGRSAIPLNAQGRAQAVALGEWFDGCRPASLHSSPQLRARQTAAPIATRLDLSVREAAALDEIDFGTFTGRSFAALDSDKDWQRWNRERATARCPGGETMAEAVARAREYLWSLPGGDTAICVTHCDIIRGLVADLLGIGLDRMFVLDCDPGSVTTLVLGEGHARLAALNVPAVRPAPA</sequence>
<accession>A0A1E3LUF3</accession>
<dbReference type="GO" id="GO:0005737">
    <property type="term" value="C:cytoplasm"/>
    <property type="evidence" value="ECO:0007669"/>
    <property type="project" value="TreeGrafter"/>
</dbReference>
<dbReference type="PIRSF" id="PIRSF000709">
    <property type="entry name" value="6PFK_2-Ptase"/>
    <property type="match status" value="1"/>
</dbReference>
<dbReference type="EMBL" id="MDDS01000068">
    <property type="protein sequence ID" value="ODP36450.1"/>
    <property type="molecule type" value="Genomic_DNA"/>
</dbReference>
<reference evidence="1 2" key="1">
    <citation type="submission" date="2016-08" db="EMBL/GenBank/DDBJ databases">
        <title>Draft genome of the agarase producing Sphingomonas sp. MCT13.</title>
        <authorList>
            <person name="D'Andrea M.M."/>
            <person name="Rossolini G.M."/>
            <person name="Thaller M.C."/>
        </authorList>
    </citation>
    <scope>NUCLEOTIDE SEQUENCE [LARGE SCALE GENOMIC DNA]</scope>
    <source>
        <strain evidence="1 2">MCT13</strain>
    </source>
</reference>
<dbReference type="SUPFAM" id="SSF53254">
    <property type="entry name" value="Phosphoglycerate mutase-like"/>
    <property type="match status" value="1"/>
</dbReference>
<evidence type="ECO:0000313" key="2">
    <source>
        <dbReference type="Proteomes" id="UP000094487"/>
    </source>
</evidence>
<dbReference type="OrthoDB" id="9783269at2"/>
<proteinExistence type="predicted"/>
<name>A0A1E3LUF3_9SPHN</name>
<evidence type="ECO:0008006" key="3">
    <source>
        <dbReference type="Google" id="ProtNLM"/>
    </source>
</evidence>
<dbReference type="GO" id="GO:0016791">
    <property type="term" value="F:phosphatase activity"/>
    <property type="evidence" value="ECO:0007669"/>
    <property type="project" value="TreeGrafter"/>
</dbReference>
<dbReference type="InterPro" id="IPR013078">
    <property type="entry name" value="His_Pase_superF_clade-1"/>
</dbReference>
<dbReference type="Proteomes" id="UP000094487">
    <property type="component" value="Unassembled WGS sequence"/>
</dbReference>
<dbReference type="Pfam" id="PF00300">
    <property type="entry name" value="His_Phos_1"/>
    <property type="match status" value="1"/>
</dbReference>
<dbReference type="STRING" id="1888892.BFL28_05495"/>
<dbReference type="InterPro" id="IPR050275">
    <property type="entry name" value="PGM_Phosphatase"/>
</dbReference>
<comment type="caution">
    <text evidence="1">The sequence shown here is derived from an EMBL/GenBank/DDBJ whole genome shotgun (WGS) entry which is preliminary data.</text>
</comment>
<protein>
    <recommendedName>
        <fullName evidence="3">Phosphoglycerate mutase</fullName>
    </recommendedName>
</protein>
<dbReference type="InterPro" id="IPR029033">
    <property type="entry name" value="His_PPase_superfam"/>
</dbReference>
<evidence type="ECO:0000313" key="1">
    <source>
        <dbReference type="EMBL" id="ODP36450.1"/>
    </source>
</evidence>
<dbReference type="CDD" id="cd07067">
    <property type="entry name" value="HP_PGM_like"/>
    <property type="match status" value="1"/>
</dbReference>
<organism evidence="1 2">
    <name type="scientific">Sphingomonas turrisvirgatae</name>
    <dbReference type="NCBI Taxonomy" id="1888892"/>
    <lineage>
        <taxon>Bacteria</taxon>
        <taxon>Pseudomonadati</taxon>
        <taxon>Pseudomonadota</taxon>
        <taxon>Alphaproteobacteria</taxon>
        <taxon>Sphingomonadales</taxon>
        <taxon>Sphingomonadaceae</taxon>
        <taxon>Sphingomonas</taxon>
    </lineage>
</organism>
<dbReference type="AlphaFoldDB" id="A0A1E3LUF3"/>